<name>A0ABD4TG49_9EURY</name>
<dbReference type="SUPFAM" id="SSF52091">
    <property type="entry name" value="SpoIIaa-like"/>
    <property type="match status" value="1"/>
</dbReference>
<evidence type="ECO:0000313" key="4">
    <source>
        <dbReference type="Proteomes" id="UP001523230"/>
    </source>
</evidence>
<dbReference type="CDD" id="cd07043">
    <property type="entry name" value="STAS_anti-anti-sigma_factors"/>
    <property type="match status" value="1"/>
</dbReference>
<gene>
    <name evidence="3" type="ORF">DIC75_06760</name>
</gene>
<dbReference type="EMBL" id="QFDM01000002">
    <property type="protein sequence ID" value="MCM2466019.1"/>
    <property type="molecule type" value="Genomic_DNA"/>
</dbReference>
<accession>A0ABD4TG49</accession>
<dbReference type="Gene3D" id="3.30.750.24">
    <property type="entry name" value="STAS domain"/>
    <property type="match status" value="1"/>
</dbReference>
<feature type="domain" description="STAS" evidence="2">
    <location>
        <begin position="1"/>
        <end position="110"/>
    </location>
</feature>
<dbReference type="PROSITE" id="PS50801">
    <property type="entry name" value="STAS"/>
    <property type="match status" value="1"/>
</dbReference>
<dbReference type="Pfam" id="PF01740">
    <property type="entry name" value="STAS"/>
    <property type="match status" value="1"/>
</dbReference>
<comment type="caution">
    <text evidence="3">The sequence shown here is derived from an EMBL/GenBank/DDBJ whole genome shotgun (WGS) entry which is preliminary data.</text>
</comment>
<proteinExistence type="inferred from homology"/>
<dbReference type="InterPro" id="IPR002645">
    <property type="entry name" value="STAS_dom"/>
</dbReference>
<reference evidence="3 4" key="1">
    <citation type="submission" date="2018-05" db="EMBL/GenBank/DDBJ databases">
        <title>Isolation and characterization of genus Methanoculleus species and their viruses from deep sea marine sediment offshore southwestern Taiwan.</title>
        <authorList>
            <person name="Wei W.-H."/>
            <person name="Chen W.-C."/>
            <person name="Lai M.-C."/>
            <person name="Chen S.-C."/>
        </authorList>
    </citation>
    <scope>NUCLEOTIDE SEQUENCE [LARGE SCALE GENOMIC DNA]</scope>
    <source>
        <strain evidence="3 4">CWC-02</strain>
    </source>
</reference>
<keyword evidence="4" id="KW-1185">Reference proteome</keyword>
<comment type="similarity">
    <text evidence="1">Belongs to the anti-sigma-factor antagonist family.</text>
</comment>
<dbReference type="RefSeq" id="WP_250987280.1">
    <property type="nucleotide sequence ID" value="NZ_QFDM01000002.1"/>
</dbReference>
<dbReference type="InterPro" id="IPR036513">
    <property type="entry name" value="STAS_dom_sf"/>
</dbReference>
<evidence type="ECO:0000259" key="2">
    <source>
        <dbReference type="PROSITE" id="PS50801"/>
    </source>
</evidence>
<organism evidence="3 4">
    <name type="scientific">Methanoculleus oceani</name>
    <dbReference type="NCBI Taxonomy" id="2184756"/>
    <lineage>
        <taxon>Archaea</taxon>
        <taxon>Methanobacteriati</taxon>
        <taxon>Methanobacteriota</taxon>
        <taxon>Stenosarchaea group</taxon>
        <taxon>Methanomicrobia</taxon>
        <taxon>Methanomicrobiales</taxon>
        <taxon>Methanomicrobiaceae</taxon>
        <taxon>Methanoculleus</taxon>
    </lineage>
</organism>
<dbReference type="PANTHER" id="PTHR33495">
    <property type="entry name" value="ANTI-SIGMA FACTOR ANTAGONIST TM_1081-RELATED-RELATED"/>
    <property type="match status" value="1"/>
</dbReference>
<sequence>MDLQTERRDGILTFVIRGRLDGYGAGQVTDAVQASLQDDDRSVVFDLAGLSYLSSAGIRVLLAVKKQLKERNGILALAGIQEYPKNVLDMAGVTPIFSLYPGVEEAVAACRRPQDSLSVINELARTPVVRNGVAYTVERVSTKQSSLRVTGSLDKVLHARLTEGDIRAIPFSALRYSLGLGALGGSVADALPLLGEMITLHGSMVWLPTDGNETPDFFTPVKETGELYVYSGYNVALEGPFHEIVTVDAGDDGSVTLSELYSTIFDVAREQRRDFSGIVALAIWAVVDGVCSTGVKKSPIAASAPANGLPINAEENVREWFAEDDEPKYRGDTMVGFGFGIDRSACGDERIAALVDPGHTGGEPVQLHNHGVVFRGVPWDATLDLSRQIEKIVTEGEFVDMRHLKESTRIRRAKLGVAYISGIDVDA</sequence>
<evidence type="ECO:0000256" key="1">
    <source>
        <dbReference type="ARBA" id="ARBA00009013"/>
    </source>
</evidence>
<dbReference type="InterPro" id="IPR003658">
    <property type="entry name" value="Anti-sigma_ant"/>
</dbReference>
<evidence type="ECO:0000313" key="3">
    <source>
        <dbReference type="EMBL" id="MCM2466019.1"/>
    </source>
</evidence>
<dbReference type="NCBIfam" id="TIGR00377">
    <property type="entry name" value="ant_ant_sig"/>
    <property type="match status" value="1"/>
</dbReference>
<dbReference type="AlphaFoldDB" id="A0ABD4TG49"/>
<dbReference type="PANTHER" id="PTHR33495:SF2">
    <property type="entry name" value="ANTI-SIGMA FACTOR ANTAGONIST TM_1081-RELATED"/>
    <property type="match status" value="1"/>
</dbReference>
<protein>
    <submittedName>
        <fullName evidence="3">Anti-sigma factor antagonist</fullName>
    </submittedName>
</protein>
<dbReference type="Proteomes" id="UP001523230">
    <property type="component" value="Unassembled WGS sequence"/>
</dbReference>